<dbReference type="Pfam" id="PF01966">
    <property type="entry name" value="HD"/>
    <property type="match status" value="1"/>
</dbReference>
<name>A0A7W7YKJ1_9BACT</name>
<dbReference type="InterPro" id="IPR006261">
    <property type="entry name" value="dGTPase"/>
</dbReference>
<accession>A0A7W7YKJ1</accession>
<dbReference type="SUPFAM" id="SSF109604">
    <property type="entry name" value="HD-domain/PDEase-like"/>
    <property type="match status" value="1"/>
</dbReference>
<dbReference type="PANTHER" id="PTHR11373:SF32">
    <property type="entry name" value="DEOXYGUANOSINETRIPHOSPHATE TRIPHOSPHOHYDROLASE"/>
    <property type="match status" value="1"/>
</dbReference>
<sequence length="423" mass="48521">MPANRFYNAFDSETLTPRPTHASEYRNAFQIDRDRIIHSSAFRRLQNKTQVFLSGEYDFYRTRLTHSIEVAQIGRSISAYLLQQSPDLEDDCFIDPDLVECACLSHDLGHPPFGHTGERTLHRLMQPYGGFEGNAQTLRILTQTLFNEGREGMNPSRAVLDSVLKYKTLQAEVVGAKNHYLYNDQESWLDFTLGQQAFPPELTPGKVRNQFRSIECQIMDWADDTAYSLNDIADGIHAGFINVATLERWAQRQELDETGQIHLQKLCAAIREGHVEKKLNSAIGRYIRAVTLVPNSTFLSAMTRRHQFRLEIDPATQAESRLNKKIAFDLVFKSPQLQQLDYKADFILTRLFEVLRDRYVEKTTDSGLHLMPVTLEAEIEKAPDTSTRARLVCDWVASMTDSFAFRTYRRLFDADFGSITDFV</sequence>
<evidence type="ECO:0000313" key="3">
    <source>
        <dbReference type="EMBL" id="MBB5037620.1"/>
    </source>
</evidence>
<dbReference type="GO" id="GO:0008832">
    <property type="term" value="F:dGTPase activity"/>
    <property type="evidence" value="ECO:0007669"/>
    <property type="project" value="UniProtKB-EC"/>
</dbReference>
<dbReference type="Pfam" id="PF13286">
    <property type="entry name" value="HD_assoc"/>
    <property type="match status" value="1"/>
</dbReference>
<proteinExistence type="predicted"/>
<dbReference type="SMART" id="SM00471">
    <property type="entry name" value="HDc"/>
    <property type="match status" value="1"/>
</dbReference>
<keyword evidence="1 3" id="KW-0378">Hydrolase</keyword>
<organism evidence="3 4">
    <name type="scientific">Prosthecobacter dejongeii</name>
    <dbReference type="NCBI Taxonomy" id="48465"/>
    <lineage>
        <taxon>Bacteria</taxon>
        <taxon>Pseudomonadati</taxon>
        <taxon>Verrucomicrobiota</taxon>
        <taxon>Verrucomicrobiia</taxon>
        <taxon>Verrucomicrobiales</taxon>
        <taxon>Verrucomicrobiaceae</taxon>
        <taxon>Prosthecobacter</taxon>
    </lineage>
</organism>
<dbReference type="InterPro" id="IPR006674">
    <property type="entry name" value="HD_domain"/>
</dbReference>
<comment type="caution">
    <text evidence="3">The sequence shown here is derived from an EMBL/GenBank/DDBJ whole genome shotgun (WGS) entry which is preliminary data.</text>
</comment>
<dbReference type="CDD" id="cd00077">
    <property type="entry name" value="HDc"/>
    <property type="match status" value="1"/>
</dbReference>
<dbReference type="RefSeq" id="WP_184207682.1">
    <property type="nucleotide sequence ID" value="NZ_JACHIF010000003.1"/>
</dbReference>
<evidence type="ECO:0000256" key="1">
    <source>
        <dbReference type="ARBA" id="ARBA00022801"/>
    </source>
</evidence>
<dbReference type="EC" id="3.1.5.1" evidence="3"/>
<dbReference type="EMBL" id="JACHIF010000003">
    <property type="protein sequence ID" value="MBB5037620.1"/>
    <property type="molecule type" value="Genomic_DNA"/>
</dbReference>
<dbReference type="Proteomes" id="UP000534294">
    <property type="component" value="Unassembled WGS sequence"/>
</dbReference>
<reference evidence="3 4" key="1">
    <citation type="submission" date="2020-08" db="EMBL/GenBank/DDBJ databases">
        <title>Genomic Encyclopedia of Type Strains, Phase IV (KMG-IV): sequencing the most valuable type-strain genomes for metagenomic binning, comparative biology and taxonomic classification.</title>
        <authorList>
            <person name="Goeker M."/>
        </authorList>
    </citation>
    <scope>NUCLEOTIDE SEQUENCE [LARGE SCALE GENOMIC DNA]</scope>
    <source>
        <strain evidence="3 4">DSM 12251</strain>
    </source>
</reference>
<dbReference type="NCBIfam" id="TIGR01353">
    <property type="entry name" value="dGTP_triPase"/>
    <property type="match status" value="1"/>
</dbReference>
<evidence type="ECO:0000313" key="4">
    <source>
        <dbReference type="Proteomes" id="UP000534294"/>
    </source>
</evidence>
<evidence type="ECO:0000259" key="2">
    <source>
        <dbReference type="PROSITE" id="PS51831"/>
    </source>
</evidence>
<dbReference type="GO" id="GO:0006203">
    <property type="term" value="P:dGTP catabolic process"/>
    <property type="evidence" value="ECO:0007669"/>
    <property type="project" value="TreeGrafter"/>
</dbReference>
<dbReference type="PROSITE" id="PS51831">
    <property type="entry name" value="HD"/>
    <property type="match status" value="1"/>
</dbReference>
<dbReference type="AlphaFoldDB" id="A0A7W7YKJ1"/>
<keyword evidence="4" id="KW-1185">Reference proteome</keyword>
<dbReference type="Gene3D" id="1.10.3210.10">
    <property type="entry name" value="Hypothetical protein af1432"/>
    <property type="match status" value="1"/>
</dbReference>
<feature type="domain" description="HD" evidence="2">
    <location>
        <begin position="63"/>
        <end position="228"/>
    </location>
</feature>
<dbReference type="InterPro" id="IPR026875">
    <property type="entry name" value="PHydrolase_assoc_dom"/>
</dbReference>
<protein>
    <submittedName>
        <fullName evidence="3">dGTPase</fullName>
        <ecNumber evidence="3">3.1.5.1</ecNumber>
    </submittedName>
</protein>
<gene>
    <name evidence="3" type="ORF">HNQ64_001869</name>
</gene>
<dbReference type="PANTHER" id="PTHR11373">
    <property type="entry name" value="DEOXYNUCLEOSIDE TRIPHOSPHATE TRIPHOSPHOHYDROLASE"/>
    <property type="match status" value="1"/>
</dbReference>
<dbReference type="InterPro" id="IPR003607">
    <property type="entry name" value="HD/PDEase_dom"/>
</dbReference>
<dbReference type="InterPro" id="IPR050135">
    <property type="entry name" value="dGTPase-like"/>
</dbReference>